<proteinExistence type="predicted"/>
<dbReference type="InterPro" id="IPR008584">
    <property type="entry name" value="CXXC_Zn-binding_euk"/>
</dbReference>
<sequence>MCTDLHSLTHYSTDKVELSFDCFLGNQSKSSRKQKNEVLRGRIKFQVPSFLVVFVLSTYPLLPLPLLSLNTIMGTGKVELEEVNPHLRGGRVENHLGKTTPSSPDRDSNLNLPVISSRAQHDKRFKCTACQDVPEIWHDVSAATTITGPSGRADANYVSTCKFCRTERQSTPRHSTQRRLSVDARHPNLAMAAPREINIPYGEPDKPEGA</sequence>
<evidence type="ECO:0000256" key="1">
    <source>
        <dbReference type="SAM" id="MobiDB-lite"/>
    </source>
</evidence>
<protein>
    <submittedName>
        <fullName evidence="3">Uncharacterized protein</fullName>
    </submittedName>
</protein>
<reference evidence="3" key="1">
    <citation type="submission" date="2020-11" db="EMBL/GenBank/DDBJ databases">
        <authorList>
            <person name="Tran Van P."/>
        </authorList>
    </citation>
    <scope>NUCLEOTIDE SEQUENCE</scope>
</reference>
<dbReference type="AlphaFoldDB" id="A0A7R9D7B5"/>
<keyword evidence="2" id="KW-1133">Transmembrane helix</keyword>
<feature type="transmembrane region" description="Helical" evidence="2">
    <location>
        <begin position="43"/>
        <end position="62"/>
    </location>
</feature>
<accession>A0A7R9D7B5</accession>
<gene>
    <name evidence="3" type="ORF">TPSB3V08_LOCUS6088</name>
</gene>
<feature type="region of interest" description="Disordered" evidence="1">
    <location>
        <begin position="90"/>
        <end position="111"/>
    </location>
</feature>
<dbReference type="EMBL" id="OD003440">
    <property type="protein sequence ID" value="CAD7407860.1"/>
    <property type="molecule type" value="Genomic_DNA"/>
</dbReference>
<organism evidence="3">
    <name type="scientific">Timema poppense</name>
    <name type="common">Walking stick</name>
    <dbReference type="NCBI Taxonomy" id="170557"/>
    <lineage>
        <taxon>Eukaryota</taxon>
        <taxon>Metazoa</taxon>
        <taxon>Ecdysozoa</taxon>
        <taxon>Arthropoda</taxon>
        <taxon>Hexapoda</taxon>
        <taxon>Insecta</taxon>
        <taxon>Pterygota</taxon>
        <taxon>Neoptera</taxon>
        <taxon>Polyneoptera</taxon>
        <taxon>Phasmatodea</taxon>
        <taxon>Timematodea</taxon>
        <taxon>Timematoidea</taxon>
        <taxon>Timematidae</taxon>
        <taxon>Timema</taxon>
    </lineage>
</organism>
<name>A0A7R9D7B5_TIMPO</name>
<evidence type="ECO:0000256" key="2">
    <source>
        <dbReference type="SAM" id="Phobius"/>
    </source>
</evidence>
<keyword evidence="2" id="KW-0812">Transmembrane</keyword>
<keyword evidence="2" id="KW-0472">Membrane</keyword>
<dbReference type="Pfam" id="PF05907">
    <property type="entry name" value="CXXC_Zn-b_euk"/>
    <property type="match status" value="1"/>
</dbReference>
<evidence type="ECO:0000313" key="3">
    <source>
        <dbReference type="EMBL" id="CAD7407860.1"/>
    </source>
</evidence>